<keyword evidence="4" id="KW-0812">Transmembrane</keyword>
<evidence type="ECO:0000259" key="5">
    <source>
        <dbReference type="PROSITE" id="PS50850"/>
    </source>
</evidence>
<feature type="transmembrane region" description="Helical" evidence="4">
    <location>
        <begin position="493"/>
        <end position="513"/>
    </location>
</feature>
<feature type="transmembrane region" description="Helical" evidence="4">
    <location>
        <begin position="126"/>
        <end position="151"/>
    </location>
</feature>
<evidence type="ECO:0000256" key="3">
    <source>
        <dbReference type="SAM" id="MobiDB-lite"/>
    </source>
</evidence>
<feature type="transmembrane region" description="Helical" evidence="4">
    <location>
        <begin position="423"/>
        <end position="445"/>
    </location>
</feature>
<dbReference type="OrthoDB" id="2213137at2759"/>
<feature type="transmembrane region" description="Helical" evidence="4">
    <location>
        <begin position="253"/>
        <end position="273"/>
    </location>
</feature>
<protein>
    <recommendedName>
        <fullName evidence="5">Major facilitator superfamily (MFS) profile domain-containing protein</fullName>
    </recommendedName>
</protein>
<dbReference type="Gene3D" id="1.20.1250.20">
    <property type="entry name" value="MFS general substrate transporter like domains"/>
    <property type="match status" value="1"/>
</dbReference>
<gene>
    <name evidence="6" type="ORF">RHOBADRAFT_43410</name>
</gene>
<evidence type="ECO:0000313" key="6">
    <source>
        <dbReference type="EMBL" id="KPV75979.1"/>
    </source>
</evidence>
<dbReference type="SUPFAM" id="SSF103473">
    <property type="entry name" value="MFS general substrate transporter"/>
    <property type="match status" value="1"/>
</dbReference>
<dbReference type="RefSeq" id="XP_018272028.1">
    <property type="nucleotide sequence ID" value="XM_018414217.1"/>
</dbReference>
<evidence type="ECO:0000256" key="2">
    <source>
        <dbReference type="ARBA" id="ARBA00006727"/>
    </source>
</evidence>
<dbReference type="GO" id="GO:0016020">
    <property type="term" value="C:membrane"/>
    <property type="evidence" value="ECO:0007669"/>
    <property type="project" value="UniProtKB-SubCell"/>
</dbReference>
<dbReference type="Pfam" id="PF07690">
    <property type="entry name" value="MFS_1"/>
    <property type="match status" value="1"/>
</dbReference>
<dbReference type="OMA" id="IMMAVLH"/>
<evidence type="ECO:0000256" key="4">
    <source>
        <dbReference type="SAM" id="Phobius"/>
    </source>
</evidence>
<feature type="region of interest" description="Disordered" evidence="3">
    <location>
        <begin position="1"/>
        <end position="39"/>
    </location>
</feature>
<evidence type="ECO:0000256" key="1">
    <source>
        <dbReference type="ARBA" id="ARBA00004141"/>
    </source>
</evidence>
<dbReference type="Proteomes" id="UP000053890">
    <property type="component" value="Unassembled WGS sequence"/>
</dbReference>
<feature type="transmembrane region" description="Helical" evidence="4">
    <location>
        <begin position="332"/>
        <end position="352"/>
    </location>
</feature>
<dbReference type="InterPro" id="IPR036259">
    <property type="entry name" value="MFS_trans_sf"/>
</dbReference>
<feature type="transmembrane region" description="Helical" evidence="4">
    <location>
        <begin position="285"/>
        <end position="303"/>
    </location>
</feature>
<dbReference type="PANTHER" id="PTHR11360:SF284">
    <property type="entry name" value="EG:103B4.3 PROTEIN-RELATED"/>
    <property type="match status" value="1"/>
</dbReference>
<keyword evidence="7" id="KW-1185">Reference proteome</keyword>
<name>A0A194S612_RHOGW</name>
<dbReference type="GeneID" id="28974665"/>
<dbReference type="PROSITE" id="PS50850">
    <property type="entry name" value="MFS"/>
    <property type="match status" value="1"/>
</dbReference>
<feature type="transmembrane region" description="Helical" evidence="4">
    <location>
        <begin position="396"/>
        <end position="417"/>
    </location>
</feature>
<reference evidence="6 7" key="1">
    <citation type="journal article" date="2015" name="Front. Microbiol.">
        <title>Genome sequence of the plant growth promoting endophytic yeast Rhodotorula graminis WP1.</title>
        <authorList>
            <person name="Firrincieli A."/>
            <person name="Otillar R."/>
            <person name="Salamov A."/>
            <person name="Schmutz J."/>
            <person name="Khan Z."/>
            <person name="Redman R.S."/>
            <person name="Fleck N.D."/>
            <person name="Lindquist E."/>
            <person name="Grigoriev I.V."/>
            <person name="Doty S.L."/>
        </authorList>
    </citation>
    <scope>NUCLEOTIDE SEQUENCE [LARGE SCALE GENOMIC DNA]</scope>
    <source>
        <strain evidence="6 7">WP1</strain>
    </source>
</reference>
<proteinExistence type="inferred from homology"/>
<feature type="transmembrane region" description="Helical" evidence="4">
    <location>
        <begin position="220"/>
        <end position="241"/>
    </location>
</feature>
<feature type="domain" description="Major facilitator superfamily (MFS) profile" evidence="5">
    <location>
        <begin position="128"/>
        <end position="516"/>
    </location>
</feature>
<feature type="transmembrane region" description="Helical" evidence="4">
    <location>
        <begin position="364"/>
        <end position="384"/>
    </location>
</feature>
<dbReference type="GO" id="GO:0022857">
    <property type="term" value="F:transmembrane transporter activity"/>
    <property type="evidence" value="ECO:0007669"/>
    <property type="project" value="InterPro"/>
</dbReference>
<feature type="transmembrane region" description="Helical" evidence="4">
    <location>
        <begin position="163"/>
        <end position="183"/>
    </location>
</feature>
<dbReference type="PANTHER" id="PTHR11360">
    <property type="entry name" value="MONOCARBOXYLATE TRANSPORTER"/>
    <property type="match status" value="1"/>
</dbReference>
<feature type="transmembrane region" description="Helical" evidence="4">
    <location>
        <begin position="457"/>
        <end position="481"/>
    </location>
</feature>
<evidence type="ECO:0000313" key="7">
    <source>
        <dbReference type="Proteomes" id="UP000053890"/>
    </source>
</evidence>
<comment type="similarity">
    <text evidence="2">Belongs to the major facilitator superfamily. Monocarboxylate porter (TC 2.A.1.13) family.</text>
</comment>
<keyword evidence="4" id="KW-1133">Transmembrane helix</keyword>
<organism evidence="6 7">
    <name type="scientific">Rhodotorula graminis (strain WP1)</name>
    <dbReference type="NCBI Taxonomy" id="578459"/>
    <lineage>
        <taxon>Eukaryota</taxon>
        <taxon>Fungi</taxon>
        <taxon>Dikarya</taxon>
        <taxon>Basidiomycota</taxon>
        <taxon>Pucciniomycotina</taxon>
        <taxon>Microbotryomycetes</taxon>
        <taxon>Sporidiobolales</taxon>
        <taxon>Sporidiobolaceae</taxon>
        <taxon>Rhodotorula</taxon>
    </lineage>
</organism>
<dbReference type="AlphaFoldDB" id="A0A194S612"/>
<sequence>MPHPRHSTSSDTLHNERPLAPGPPRDPAPHASGPTSAPPALAIEHCVGLSTTEGVLAAREADVEAYVALGRLRSARSRVEGGEGPVDRVRSGDEVEKGSLCDKEGLEGDGAGAGDEWTYPDGGWRAWGVVFGVWCLAASQLGYGLLFGIFMENLEARLHQTPATLNFIQGLANLGANAFSFVAGRLGDRWGFKPCIGAGCCLSVVSLVGAALSYKSLPALFVTQGVLLGISQGLGMSLFMAVPSQWFLKRRGLATGIAMSGSGIGGSIAALILRSTIKLGYRNALLIYTACNVVAYVVGFTLIQERNPPLKDGERRVPKNWLPKGVWRDVRFYSLMGSVFVGVWGYLTPFYFITALTKQQCPEYAPTSLIVAVPLIVGTAVSGVGRVFGGYVADRIGPINTLFLSFFIGAMTQLLLWPRMHSFGAIMAFACLYGWFGSWFVSLLAPSCAQLFGTKGLATIVGFGILCNSPGVFMGGSVAGWTLNAAGGNYGTVGYYSGSMMLGGALALLPARVMGRRELWAKY</sequence>
<keyword evidence="4" id="KW-0472">Membrane</keyword>
<dbReference type="InterPro" id="IPR011701">
    <property type="entry name" value="MFS"/>
</dbReference>
<feature type="transmembrane region" description="Helical" evidence="4">
    <location>
        <begin position="195"/>
        <end position="214"/>
    </location>
</feature>
<dbReference type="EMBL" id="KQ474077">
    <property type="protein sequence ID" value="KPV75979.1"/>
    <property type="molecule type" value="Genomic_DNA"/>
</dbReference>
<dbReference type="InterPro" id="IPR020846">
    <property type="entry name" value="MFS_dom"/>
</dbReference>
<comment type="subcellular location">
    <subcellularLocation>
        <location evidence="1">Membrane</location>
        <topology evidence="1">Multi-pass membrane protein</topology>
    </subcellularLocation>
</comment>
<accession>A0A194S612</accession>
<dbReference type="InterPro" id="IPR050327">
    <property type="entry name" value="Proton-linked_MCT"/>
</dbReference>